<organism evidence="2 3">
    <name type="scientific">Petrolisthes manimaculis</name>
    <dbReference type="NCBI Taxonomy" id="1843537"/>
    <lineage>
        <taxon>Eukaryota</taxon>
        <taxon>Metazoa</taxon>
        <taxon>Ecdysozoa</taxon>
        <taxon>Arthropoda</taxon>
        <taxon>Crustacea</taxon>
        <taxon>Multicrustacea</taxon>
        <taxon>Malacostraca</taxon>
        <taxon>Eumalacostraca</taxon>
        <taxon>Eucarida</taxon>
        <taxon>Decapoda</taxon>
        <taxon>Pleocyemata</taxon>
        <taxon>Anomura</taxon>
        <taxon>Galatheoidea</taxon>
        <taxon>Porcellanidae</taxon>
        <taxon>Petrolisthes</taxon>
    </lineage>
</organism>
<dbReference type="Proteomes" id="UP001292094">
    <property type="component" value="Unassembled WGS sequence"/>
</dbReference>
<feature type="region of interest" description="Disordered" evidence="1">
    <location>
        <begin position="173"/>
        <end position="211"/>
    </location>
</feature>
<evidence type="ECO:0000313" key="2">
    <source>
        <dbReference type="EMBL" id="KAK4314625.1"/>
    </source>
</evidence>
<dbReference type="AlphaFoldDB" id="A0AAE1PTI7"/>
<feature type="compositionally biased region" description="Basic and acidic residues" evidence="1">
    <location>
        <begin position="1"/>
        <end position="14"/>
    </location>
</feature>
<protein>
    <submittedName>
        <fullName evidence="2">Uncharacterized protein</fullName>
    </submittedName>
</protein>
<evidence type="ECO:0000313" key="3">
    <source>
        <dbReference type="Proteomes" id="UP001292094"/>
    </source>
</evidence>
<feature type="compositionally biased region" description="Pro residues" evidence="1">
    <location>
        <begin position="59"/>
        <end position="76"/>
    </location>
</feature>
<sequence>MKERIGGKVKRESSEDGAAAAASLGHLPHLTSASTTTKHLTGYTHHSFHLHTTLTTPPSHSPLTPPSHSPLTPPPHLRTHSTITPLHTSCPHALPTPDTPCQLTTRRHSRFTPCQHLYHHRLVAGSSSQPPSANILCQHLLPTAAYKKRYTNPSSTTHLANTVDNKQHRFSSFSVGSIPQPTNTMESANNFNPKPTTHTQPTTHNPQPHCQ</sequence>
<keyword evidence="3" id="KW-1185">Reference proteome</keyword>
<dbReference type="EMBL" id="JAWZYT010001203">
    <property type="protein sequence ID" value="KAK4314625.1"/>
    <property type="molecule type" value="Genomic_DNA"/>
</dbReference>
<gene>
    <name evidence="2" type="ORF">Pmani_014098</name>
</gene>
<reference evidence="2" key="1">
    <citation type="submission" date="2023-11" db="EMBL/GenBank/DDBJ databases">
        <title>Genome assemblies of two species of porcelain crab, Petrolisthes cinctipes and Petrolisthes manimaculis (Anomura: Porcellanidae).</title>
        <authorList>
            <person name="Angst P."/>
        </authorList>
    </citation>
    <scope>NUCLEOTIDE SEQUENCE</scope>
    <source>
        <strain evidence="2">PB745_02</strain>
        <tissue evidence="2">Gill</tissue>
    </source>
</reference>
<proteinExistence type="predicted"/>
<feature type="region of interest" description="Disordered" evidence="1">
    <location>
        <begin position="1"/>
        <end position="20"/>
    </location>
</feature>
<name>A0AAE1PTI7_9EUCA</name>
<feature type="compositionally biased region" description="Polar residues" evidence="1">
    <location>
        <begin position="173"/>
        <end position="191"/>
    </location>
</feature>
<accession>A0AAE1PTI7</accession>
<feature type="compositionally biased region" description="Low complexity" evidence="1">
    <location>
        <begin position="192"/>
        <end position="211"/>
    </location>
</feature>
<evidence type="ECO:0000256" key="1">
    <source>
        <dbReference type="SAM" id="MobiDB-lite"/>
    </source>
</evidence>
<comment type="caution">
    <text evidence="2">The sequence shown here is derived from an EMBL/GenBank/DDBJ whole genome shotgun (WGS) entry which is preliminary data.</text>
</comment>
<feature type="region of interest" description="Disordered" evidence="1">
    <location>
        <begin position="51"/>
        <end position="89"/>
    </location>
</feature>